<dbReference type="AlphaFoldDB" id="A0A067SEV5"/>
<reference evidence="2" key="1">
    <citation type="journal article" date="2014" name="Proc. Natl. Acad. Sci. U.S.A.">
        <title>Extensive sampling of basidiomycete genomes demonstrates inadequacy of the white-rot/brown-rot paradigm for wood decay fungi.</title>
        <authorList>
            <person name="Riley R."/>
            <person name="Salamov A.A."/>
            <person name="Brown D.W."/>
            <person name="Nagy L.G."/>
            <person name="Floudas D."/>
            <person name="Held B.W."/>
            <person name="Levasseur A."/>
            <person name="Lombard V."/>
            <person name="Morin E."/>
            <person name="Otillar R."/>
            <person name="Lindquist E.A."/>
            <person name="Sun H."/>
            <person name="LaButti K.M."/>
            <person name="Schmutz J."/>
            <person name="Jabbour D."/>
            <person name="Luo H."/>
            <person name="Baker S.E."/>
            <person name="Pisabarro A.G."/>
            <person name="Walton J.D."/>
            <person name="Blanchette R.A."/>
            <person name="Henrissat B."/>
            <person name="Martin F."/>
            <person name="Cullen D."/>
            <person name="Hibbett D.S."/>
            <person name="Grigoriev I.V."/>
        </authorList>
    </citation>
    <scope>NUCLEOTIDE SEQUENCE [LARGE SCALE GENOMIC DNA]</scope>
    <source>
        <strain evidence="2">CBS 339.88</strain>
    </source>
</reference>
<dbReference type="Proteomes" id="UP000027222">
    <property type="component" value="Unassembled WGS sequence"/>
</dbReference>
<evidence type="ECO:0000313" key="2">
    <source>
        <dbReference type="Proteomes" id="UP000027222"/>
    </source>
</evidence>
<name>A0A067SEV5_GALM3</name>
<sequence>MIFDYSPISKLHAELLLSIFHMNTLTDVVNAESDAAWFSDVSPKMQDRPLTIVRRSSQVCRKWRGVILESSSLWGKVVDMSLLCGLARGHWLNEVIRRSGQQFLHVTTDNAGVSSRLPALIVLLDDHWERIRSLNVTMVVGYSAGMLVREEVSRILRRPTEVLQSFRVEIKIDGLQIANFLVDVPLFANSAPCLTAFSSGHLFLGQHTPNSWLSQLQTLFLSSGLPTYTLQQILQALEGMPGLVTFTITGHSVHPVTSNAHKVVSLPNLKFLRILSGQIVTVTAILDNLVVPAGCTLVAIATQGDQFDEEEELDPRAYQSFRHYSQNYFQVYTSTSLALSITPRTFRFSDTTPHPPRRS</sequence>
<dbReference type="OrthoDB" id="3045590at2759"/>
<gene>
    <name evidence="1" type="ORF">GALMADRAFT_256750</name>
</gene>
<organism evidence="1 2">
    <name type="scientific">Galerina marginata (strain CBS 339.88)</name>
    <dbReference type="NCBI Taxonomy" id="685588"/>
    <lineage>
        <taxon>Eukaryota</taxon>
        <taxon>Fungi</taxon>
        <taxon>Dikarya</taxon>
        <taxon>Basidiomycota</taxon>
        <taxon>Agaricomycotina</taxon>
        <taxon>Agaricomycetes</taxon>
        <taxon>Agaricomycetidae</taxon>
        <taxon>Agaricales</taxon>
        <taxon>Agaricineae</taxon>
        <taxon>Strophariaceae</taxon>
        <taxon>Galerina</taxon>
    </lineage>
</organism>
<protein>
    <submittedName>
        <fullName evidence="1">Uncharacterized protein</fullName>
    </submittedName>
</protein>
<evidence type="ECO:0000313" key="1">
    <source>
        <dbReference type="EMBL" id="KDR68522.1"/>
    </source>
</evidence>
<dbReference type="EMBL" id="KL142407">
    <property type="protein sequence ID" value="KDR68522.1"/>
    <property type="molecule type" value="Genomic_DNA"/>
</dbReference>
<accession>A0A067SEV5</accession>
<proteinExistence type="predicted"/>
<dbReference type="HOGENOM" id="CLU_030662_0_0_1"/>
<keyword evidence="2" id="KW-1185">Reference proteome</keyword>
<dbReference type="Gene3D" id="1.20.1280.50">
    <property type="match status" value="1"/>
</dbReference>